<dbReference type="SUPFAM" id="SSF57701">
    <property type="entry name" value="Zn2/Cys6 DNA-binding domain"/>
    <property type="match status" value="1"/>
</dbReference>
<dbReference type="GO" id="GO:0000981">
    <property type="term" value="F:DNA-binding transcription factor activity, RNA polymerase II-specific"/>
    <property type="evidence" value="ECO:0007669"/>
    <property type="project" value="InterPro"/>
</dbReference>
<sequence>MNPILPIPIPSPALQLPVPSVSPGPRPRPPTGSDFTASPTLTVEPANASPVPPPSKKRQKRNKPTLSCEECVERKTKCDRARPSCLACCKYAHIANILVETYRSIVGINGSKKSPNPNCPTKNCSEVSRNIRSHHERSISRGSVSSYTGLLSHVPYSHPSASNVFGIGSEHPFANHWTCQGGLPEVITVLPEKVQADILLERYFECVDPVYPMLHRQTFYTDYDMFCALDRPEKDKSDGSFVALIFAMLALGTQFVTNIPPKERQQSAEFCVSAAHQALRMASVTPLPVSFSDFYGDS</sequence>
<dbReference type="InterPro" id="IPR036864">
    <property type="entry name" value="Zn2-C6_fun-type_DNA-bd_sf"/>
</dbReference>
<evidence type="ECO:0000259" key="5">
    <source>
        <dbReference type="Pfam" id="PF04082"/>
    </source>
</evidence>
<proteinExistence type="predicted"/>
<dbReference type="GO" id="GO:0008270">
    <property type="term" value="F:zinc ion binding"/>
    <property type="evidence" value="ECO:0007669"/>
    <property type="project" value="InterPro"/>
</dbReference>
<accession>A0A9N9Q3H4</accession>
<dbReference type="AlphaFoldDB" id="A0A9N9Q3H4"/>
<dbReference type="PANTHER" id="PTHR31001:SF81">
    <property type="entry name" value="ZN(II)2CYS6 TRANSCRIPTION FACTOR"/>
    <property type="match status" value="1"/>
</dbReference>
<feature type="region of interest" description="Disordered" evidence="4">
    <location>
        <begin position="1"/>
        <end position="66"/>
    </location>
</feature>
<dbReference type="InterPro" id="IPR001138">
    <property type="entry name" value="Zn2Cys6_DnaBD"/>
</dbReference>
<dbReference type="PANTHER" id="PTHR31001">
    <property type="entry name" value="UNCHARACTERIZED TRANSCRIPTIONAL REGULATORY PROTEIN"/>
    <property type="match status" value="1"/>
</dbReference>
<evidence type="ECO:0000256" key="4">
    <source>
        <dbReference type="SAM" id="MobiDB-lite"/>
    </source>
</evidence>
<comment type="subcellular location">
    <subcellularLocation>
        <location evidence="1">Nucleus</location>
    </subcellularLocation>
</comment>
<evidence type="ECO:0000313" key="6">
    <source>
        <dbReference type="EMBL" id="CAG8978330.1"/>
    </source>
</evidence>
<evidence type="ECO:0000256" key="1">
    <source>
        <dbReference type="ARBA" id="ARBA00004123"/>
    </source>
</evidence>
<keyword evidence="2" id="KW-0479">Metal-binding</keyword>
<dbReference type="OrthoDB" id="2406834at2759"/>
<dbReference type="CDD" id="cd00067">
    <property type="entry name" value="GAL4"/>
    <property type="match status" value="1"/>
</dbReference>
<dbReference type="InterPro" id="IPR007219">
    <property type="entry name" value="XnlR_reg_dom"/>
</dbReference>
<reference evidence="6" key="1">
    <citation type="submission" date="2021-07" db="EMBL/GenBank/DDBJ databases">
        <authorList>
            <person name="Durling M."/>
        </authorList>
    </citation>
    <scope>NUCLEOTIDE SEQUENCE</scope>
</reference>
<dbReference type="Pfam" id="PF04082">
    <property type="entry name" value="Fungal_trans"/>
    <property type="match status" value="1"/>
</dbReference>
<feature type="domain" description="Xylanolytic transcriptional activator regulatory" evidence="5">
    <location>
        <begin position="200"/>
        <end position="269"/>
    </location>
</feature>
<dbReference type="GO" id="GO:0006351">
    <property type="term" value="P:DNA-templated transcription"/>
    <property type="evidence" value="ECO:0007669"/>
    <property type="project" value="InterPro"/>
</dbReference>
<protein>
    <recommendedName>
        <fullName evidence="5">Xylanolytic transcriptional activator regulatory domain-containing protein</fullName>
    </recommendedName>
</protein>
<gene>
    <name evidence="6" type="ORF">HYALB_00005916</name>
</gene>
<dbReference type="InterPro" id="IPR050613">
    <property type="entry name" value="Sec_Metabolite_Reg"/>
</dbReference>
<dbReference type="EMBL" id="CAJVRM010000251">
    <property type="protein sequence ID" value="CAG8978330.1"/>
    <property type="molecule type" value="Genomic_DNA"/>
</dbReference>
<evidence type="ECO:0000256" key="3">
    <source>
        <dbReference type="ARBA" id="ARBA00023242"/>
    </source>
</evidence>
<evidence type="ECO:0000256" key="2">
    <source>
        <dbReference type="ARBA" id="ARBA00022723"/>
    </source>
</evidence>
<dbReference type="Gene3D" id="4.10.240.10">
    <property type="entry name" value="Zn(2)-C6 fungal-type DNA-binding domain"/>
    <property type="match status" value="1"/>
</dbReference>
<dbReference type="GO" id="GO:0003677">
    <property type="term" value="F:DNA binding"/>
    <property type="evidence" value="ECO:0007669"/>
    <property type="project" value="InterPro"/>
</dbReference>
<feature type="compositionally biased region" description="Pro residues" evidence="4">
    <location>
        <begin position="1"/>
        <end position="11"/>
    </location>
</feature>
<dbReference type="CDD" id="cd12148">
    <property type="entry name" value="fungal_TF_MHR"/>
    <property type="match status" value="1"/>
</dbReference>
<comment type="caution">
    <text evidence="6">The sequence shown here is derived from an EMBL/GenBank/DDBJ whole genome shotgun (WGS) entry which is preliminary data.</text>
</comment>
<dbReference type="Proteomes" id="UP000701801">
    <property type="component" value="Unassembled WGS sequence"/>
</dbReference>
<dbReference type="GO" id="GO:0005634">
    <property type="term" value="C:nucleus"/>
    <property type="evidence" value="ECO:0007669"/>
    <property type="project" value="UniProtKB-SubCell"/>
</dbReference>
<keyword evidence="3" id="KW-0539">Nucleus</keyword>
<organism evidence="6 7">
    <name type="scientific">Hymenoscyphus albidus</name>
    <dbReference type="NCBI Taxonomy" id="595503"/>
    <lineage>
        <taxon>Eukaryota</taxon>
        <taxon>Fungi</taxon>
        <taxon>Dikarya</taxon>
        <taxon>Ascomycota</taxon>
        <taxon>Pezizomycotina</taxon>
        <taxon>Leotiomycetes</taxon>
        <taxon>Helotiales</taxon>
        <taxon>Helotiaceae</taxon>
        <taxon>Hymenoscyphus</taxon>
    </lineage>
</organism>
<keyword evidence="7" id="KW-1185">Reference proteome</keyword>
<name>A0A9N9Q3H4_9HELO</name>
<evidence type="ECO:0000313" key="7">
    <source>
        <dbReference type="Proteomes" id="UP000701801"/>
    </source>
</evidence>
<feature type="compositionally biased region" description="Pro residues" evidence="4">
    <location>
        <begin position="20"/>
        <end position="30"/>
    </location>
</feature>